<feature type="domain" description="Potassium channel" evidence="11">
    <location>
        <begin position="389"/>
        <end position="464"/>
    </location>
</feature>
<dbReference type="SUPFAM" id="SSF81324">
    <property type="entry name" value="Voltage-gated potassium channels"/>
    <property type="match status" value="2"/>
</dbReference>
<evidence type="ECO:0000256" key="7">
    <source>
        <dbReference type="ARBA" id="ARBA00023303"/>
    </source>
</evidence>
<feature type="region of interest" description="Disordered" evidence="9">
    <location>
        <begin position="632"/>
        <end position="708"/>
    </location>
</feature>
<feature type="domain" description="Potassium channel" evidence="11">
    <location>
        <begin position="234"/>
        <end position="306"/>
    </location>
</feature>
<evidence type="ECO:0000256" key="1">
    <source>
        <dbReference type="ARBA" id="ARBA00004141"/>
    </source>
</evidence>
<comment type="subcellular location">
    <subcellularLocation>
        <location evidence="1">Membrane</location>
        <topology evidence="1">Multi-pass membrane protein</topology>
    </subcellularLocation>
</comment>
<feature type="compositionally biased region" description="Acidic residues" evidence="9">
    <location>
        <begin position="28"/>
        <end position="48"/>
    </location>
</feature>
<dbReference type="GO" id="GO:0030322">
    <property type="term" value="P:stabilization of membrane potential"/>
    <property type="evidence" value="ECO:0007669"/>
    <property type="project" value="TreeGrafter"/>
</dbReference>
<evidence type="ECO:0000256" key="5">
    <source>
        <dbReference type="ARBA" id="ARBA00023065"/>
    </source>
</evidence>
<feature type="transmembrane region" description="Helical" evidence="10">
    <location>
        <begin position="143"/>
        <end position="165"/>
    </location>
</feature>
<feature type="compositionally biased region" description="Basic and acidic residues" evidence="9">
    <location>
        <begin position="651"/>
        <end position="689"/>
    </location>
</feature>
<reference evidence="12" key="1">
    <citation type="submission" date="2023-08" db="EMBL/GenBank/DDBJ databases">
        <title>Black Yeasts Isolated from many extreme environments.</title>
        <authorList>
            <person name="Coleine C."/>
            <person name="Stajich J.E."/>
            <person name="Selbmann L."/>
        </authorList>
    </citation>
    <scope>NUCLEOTIDE SEQUENCE</scope>
    <source>
        <strain evidence="12">CCFEE 5401</strain>
    </source>
</reference>
<dbReference type="AlphaFoldDB" id="A0AAN7THG1"/>
<protein>
    <recommendedName>
        <fullName evidence="11">Potassium channel domain-containing protein</fullName>
    </recommendedName>
</protein>
<proteinExistence type="inferred from homology"/>
<evidence type="ECO:0000256" key="4">
    <source>
        <dbReference type="ARBA" id="ARBA00022989"/>
    </source>
</evidence>
<keyword evidence="2 8" id="KW-0813">Transport</keyword>
<dbReference type="PRINTS" id="PR01333">
    <property type="entry name" value="2POREKCHANEL"/>
</dbReference>
<feature type="transmembrane region" description="Helical" evidence="10">
    <location>
        <begin position="283"/>
        <end position="302"/>
    </location>
</feature>
<evidence type="ECO:0000256" key="6">
    <source>
        <dbReference type="ARBA" id="ARBA00023136"/>
    </source>
</evidence>
<keyword evidence="6 10" id="KW-0472">Membrane</keyword>
<keyword evidence="3 8" id="KW-0812">Transmembrane</keyword>
<feature type="transmembrane region" description="Helical" evidence="10">
    <location>
        <begin position="379"/>
        <end position="400"/>
    </location>
</feature>
<feature type="compositionally biased region" description="Basic residues" evidence="9">
    <location>
        <begin position="690"/>
        <end position="708"/>
    </location>
</feature>
<keyword evidence="5 8" id="KW-0406">Ion transport</keyword>
<evidence type="ECO:0000256" key="3">
    <source>
        <dbReference type="ARBA" id="ARBA00022692"/>
    </source>
</evidence>
<sequence length="821" mass="91530">MSTIDPGMQDTVKEASNDAKQKSRSQDMGDDVEGAEAFEQEEEENAEQEEYREPSRWWFASTASPLLAGTFGPIASGFNICALAINWRVYIPPGGTEEHGVKLPDPSWVIAINAVSLLAALIANASLLLNMARRLKFTIAQPITIAGFALAGILLIADMAAMVASPTYHLTGIAAPSESHALTEAFYYAIFASALYLILSMLMCVTVYGATKGYYENSFRLTNSQRTLMLQTMMFIAYLLLGALVFSKIENWNYLTAVYWADVTLLTVGLGDYSPATNVGRGLLFPFAIGGILMVGLVIGSIRSLVLERGKEKLGARITEKHRSAAIHNVDERRQTIRISWFAAADFSTDPGLSPAQRREEEFNVMRKVQAVAERERRWFSLFISSTFVLLLWFVGALVFKTAEKNQQWTYFNALYFSYTSLLTIGYGDLRPDSNAGRAFFVLWSLLAVPSLTILISNMGDTIVKSFSDITIWIGSITVLPGEQGFRAGAKAAALHVSTQLKSSFQRFTPPGILGDVAPGHSIHHEKRMSSTVHERNMLDRMADRLTTHAAKDDFHAGEDQNEEDDELTQDINFYHYVLARECRNVQKDLGASPAKQYSWTEWEYFLKLMGNEDDPEDYPGQRQPDILVPDALRVGPSHGSDATAGGDGADEPKKDDSARDESDELERSQVDGVVGRKTELKEWKEKRQANKLRPHPFRQQSGHRRRPTTMDILDWSWLSSKSPLMGSKTEAEWILERLSAALERELNRQRKGFQRPPPIKLSEIRKRRLQHAREDKDEVEPDADTDADAAGKGVKSKKRAGKGLHEAEDQGVSKAEKGEA</sequence>
<evidence type="ECO:0000259" key="11">
    <source>
        <dbReference type="Pfam" id="PF07885"/>
    </source>
</evidence>
<evidence type="ECO:0000256" key="10">
    <source>
        <dbReference type="SAM" id="Phobius"/>
    </source>
</evidence>
<accession>A0AAN7THG1</accession>
<evidence type="ECO:0000256" key="8">
    <source>
        <dbReference type="RuleBase" id="RU003857"/>
    </source>
</evidence>
<dbReference type="Gene3D" id="1.10.287.70">
    <property type="match status" value="2"/>
</dbReference>
<feature type="transmembrane region" description="Helical" evidence="10">
    <location>
        <begin position="185"/>
        <end position="208"/>
    </location>
</feature>
<feature type="transmembrane region" description="Helical" evidence="10">
    <location>
        <begin position="228"/>
        <end position="246"/>
    </location>
</feature>
<evidence type="ECO:0000256" key="2">
    <source>
        <dbReference type="ARBA" id="ARBA00022448"/>
    </source>
</evidence>
<feature type="transmembrane region" description="Helical" evidence="10">
    <location>
        <begin position="107"/>
        <end position="131"/>
    </location>
</feature>
<evidence type="ECO:0000313" key="13">
    <source>
        <dbReference type="Proteomes" id="UP001310890"/>
    </source>
</evidence>
<feature type="compositionally biased region" description="Acidic residues" evidence="9">
    <location>
        <begin position="778"/>
        <end position="788"/>
    </location>
</feature>
<feature type="region of interest" description="Disordered" evidence="9">
    <location>
        <begin position="1"/>
        <end position="54"/>
    </location>
</feature>
<feature type="transmembrane region" description="Helical" evidence="10">
    <location>
        <begin position="409"/>
        <end position="427"/>
    </location>
</feature>
<feature type="transmembrane region" description="Helical" evidence="10">
    <location>
        <begin position="439"/>
        <end position="457"/>
    </location>
</feature>
<evidence type="ECO:0000313" key="12">
    <source>
        <dbReference type="EMBL" id="KAK5111913.1"/>
    </source>
</evidence>
<dbReference type="InterPro" id="IPR003280">
    <property type="entry name" value="2pore_dom_K_chnl"/>
</dbReference>
<dbReference type="PANTHER" id="PTHR11003">
    <property type="entry name" value="POTASSIUM CHANNEL, SUBFAMILY K"/>
    <property type="match status" value="1"/>
</dbReference>
<dbReference type="Pfam" id="PF07885">
    <property type="entry name" value="Ion_trans_2"/>
    <property type="match status" value="2"/>
</dbReference>
<comment type="similarity">
    <text evidence="8">Belongs to the two pore domain potassium channel (TC 1.A.1.8) family.</text>
</comment>
<feature type="compositionally biased region" description="Basic and acidic residues" evidence="9">
    <location>
        <begin position="11"/>
        <end position="27"/>
    </location>
</feature>
<name>A0AAN7THG1_9PEZI</name>
<dbReference type="GO" id="GO:0015271">
    <property type="term" value="F:outward rectifier potassium channel activity"/>
    <property type="evidence" value="ECO:0007669"/>
    <property type="project" value="TreeGrafter"/>
</dbReference>
<dbReference type="Proteomes" id="UP001310890">
    <property type="component" value="Unassembled WGS sequence"/>
</dbReference>
<dbReference type="EMBL" id="JAVRRL010000035">
    <property type="protein sequence ID" value="KAK5111913.1"/>
    <property type="molecule type" value="Genomic_DNA"/>
</dbReference>
<organism evidence="12 13">
    <name type="scientific">Meristemomyces frigidus</name>
    <dbReference type="NCBI Taxonomy" id="1508187"/>
    <lineage>
        <taxon>Eukaryota</taxon>
        <taxon>Fungi</taxon>
        <taxon>Dikarya</taxon>
        <taxon>Ascomycota</taxon>
        <taxon>Pezizomycotina</taxon>
        <taxon>Dothideomycetes</taxon>
        <taxon>Dothideomycetidae</taxon>
        <taxon>Mycosphaerellales</taxon>
        <taxon>Teratosphaeriaceae</taxon>
        <taxon>Meristemomyces</taxon>
    </lineage>
</organism>
<gene>
    <name evidence="12" type="ORF">LTR62_004645</name>
</gene>
<dbReference type="GO" id="GO:0022841">
    <property type="term" value="F:potassium ion leak channel activity"/>
    <property type="evidence" value="ECO:0007669"/>
    <property type="project" value="TreeGrafter"/>
</dbReference>
<keyword evidence="4 10" id="KW-1133">Transmembrane helix</keyword>
<evidence type="ECO:0000256" key="9">
    <source>
        <dbReference type="SAM" id="MobiDB-lite"/>
    </source>
</evidence>
<dbReference type="PANTHER" id="PTHR11003:SF301">
    <property type="entry name" value="POTASSIUM CHANNEL PROTEIN"/>
    <property type="match status" value="1"/>
</dbReference>
<dbReference type="GO" id="GO:0005886">
    <property type="term" value="C:plasma membrane"/>
    <property type="evidence" value="ECO:0007669"/>
    <property type="project" value="TreeGrafter"/>
</dbReference>
<keyword evidence="7 8" id="KW-0407">Ion channel</keyword>
<feature type="region of interest" description="Disordered" evidence="9">
    <location>
        <begin position="748"/>
        <end position="821"/>
    </location>
</feature>
<dbReference type="InterPro" id="IPR013099">
    <property type="entry name" value="K_chnl_dom"/>
</dbReference>
<comment type="caution">
    <text evidence="12">The sequence shown here is derived from an EMBL/GenBank/DDBJ whole genome shotgun (WGS) entry which is preliminary data.</text>
</comment>
<feature type="transmembrane region" description="Helical" evidence="10">
    <location>
        <begin position="66"/>
        <end position="87"/>
    </location>
</feature>